<dbReference type="Proteomes" id="UP000789375">
    <property type="component" value="Unassembled WGS sequence"/>
</dbReference>
<reference evidence="1" key="1">
    <citation type="submission" date="2021-06" db="EMBL/GenBank/DDBJ databases">
        <authorList>
            <person name="Kallberg Y."/>
            <person name="Tangrot J."/>
            <person name="Rosling A."/>
        </authorList>
    </citation>
    <scope>NUCLEOTIDE SEQUENCE</scope>
    <source>
        <strain evidence="1">87-6 pot B 2015</strain>
    </source>
</reference>
<sequence>LGCETEFINIVNGFINRKKNDIDDTNDKNKENLSIQDNDHMALDDIGENTSKQKYICKVCGESDHNARNKAKCIKQD</sequence>
<accession>A0A9N9IZ62</accession>
<feature type="non-terminal residue" evidence="1">
    <location>
        <position position="1"/>
    </location>
</feature>
<proteinExistence type="predicted"/>
<protein>
    <submittedName>
        <fullName evidence="1">1701_t:CDS:1</fullName>
    </submittedName>
</protein>
<dbReference type="EMBL" id="CAJVPP010027046">
    <property type="protein sequence ID" value="CAG8754908.1"/>
    <property type="molecule type" value="Genomic_DNA"/>
</dbReference>
<evidence type="ECO:0000313" key="1">
    <source>
        <dbReference type="EMBL" id="CAG8754908.1"/>
    </source>
</evidence>
<feature type="non-terminal residue" evidence="1">
    <location>
        <position position="77"/>
    </location>
</feature>
<dbReference type="AlphaFoldDB" id="A0A9N9IZ62"/>
<evidence type="ECO:0000313" key="2">
    <source>
        <dbReference type="Proteomes" id="UP000789375"/>
    </source>
</evidence>
<organism evidence="1 2">
    <name type="scientific">Funneliformis mosseae</name>
    <name type="common">Endomycorrhizal fungus</name>
    <name type="synonym">Glomus mosseae</name>
    <dbReference type="NCBI Taxonomy" id="27381"/>
    <lineage>
        <taxon>Eukaryota</taxon>
        <taxon>Fungi</taxon>
        <taxon>Fungi incertae sedis</taxon>
        <taxon>Mucoromycota</taxon>
        <taxon>Glomeromycotina</taxon>
        <taxon>Glomeromycetes</taxon>
        <taxon>Glomerales</taxon>
        <taxon>Glomeraceae</taxon>
        <taxon>Funneliformis</taxon>
    </lineage>
</organism>
<gene>
    <name evidence="1" type="ORF">FMOSSE_LOCUS16845</name>
</gene>
<comment type="caution">
    <text evidence="1">The sequence shown here is derived from an EMBL/GenBank/DDBJ whole genome shotgun (WGS) entry which is preliminary data.</text>
</comment>
<keyword evidence="2" id="KW-1185">Reference proteome</keyword>
<name>A0A9N9IZ62_FUNMO</name>